<dbReference type="PANTHER" id="PTHR45947:SF3">
    <property type="entry name" value="SULFOQUINOVOSYL TRANSFERASE SQD2"/>
    <property type="match status" value="1"/>
</dbReference>
<evidence type="ECO:0000259" key="2">
    <source>
        <dbReference type="Pfam" id="PF13579"/>
    </source>
</evidence>
<dbReference type="PANTHER" id="PTHR45947">
    <property type="entry name" value="SULFOQUINOVOSYL TRANSFERASE SQD2"/>
    <property type="match status" value="1"/>
</dbReference>
<dbReference type="Gene3D" id="3.40.50.2000">
    <property type="entry name" value="Glycogen Phosphorylase B"/>
    <property type="match status" value="2"/>
</dbReference>
<sequence length="403" mass="45761">MKLLIVTQHFPPERGAVRRLYEFARYFAQQGHEVSVLTAIPNYPDGVIPPKYRGSFFYREEMEGVKVYRTWVLAASNRYPGKRMVGFITFFLTSLINSLRIRTKFDLVLASTPPVTTPFLGWLLAKMRRAKLVIEIRDLQPESAEDYGNLNRSFFTRTLKKMMHWLYKRADLVVPVTNGIGEYLKVIGVEPNRVATIKSGFSSEFVTAGMNGIRRKFGWEEKFLVLYAGTLGWAHALETVIEAARQLNDQPDICFVFVGDGQKRELLEGMVRDYGLKNVAFVGTQPLETIPYFLKASDVLLHSLKDAPVTKGGVPSKLYEYMASGRPIVFGSSDGEAIIELDNAGGALAFPPEEPTKLCELILKLRSKQIDGDRLGENYLSYANENHRREIWARKYLDLLEQV</sequence>
<reference evidence="3" key="1">
    <citation type="journal article" date="2016" name="Sci. Rep.">
        <title>Triclosan Resistome from Metagenome Reveals Diverse Enoyl Acyl Carrier Protein Reductases and Selective Enrichment of Triclosan Resistance Genes.</title>
        <authorList>
            <person name="Khan R."/>
            <person name="Kong H.G."/>
            <person name="Jung Y.H."/>
            <person name="Choi J."/>
            <person name="Baek K.Y."/>
            <person name="Hwang E.C."/>
            <person name="Lee S.W."/>
        </authorList>
    </citation>
    <scope>NUCLEOTIDE SEQUENCE</scope>
</reference>
<feature type="domain" description="Glycosyl transferase family 1" evidence="1">
    <location>
        <begin position="213"/>
        <end position="378"/>
    </location>
</feature>
<dbReference type="Pfam" id="PF00534">
    <property type="entry name" value="Glycos_transf_1"/>
    <property type="match status" value="1"/>
</dbReference>
<evidence type="ECO:0000259" key="1">
    <source>
        <dbReference type="Pfam" id="PF00534"/>
    </source>
</evidence>
<dbReference type="AlphaFoldDB" id="A0A1C9U4Q7"/>
<dbReference type="EMBL" id="KT982360">
    <property type="protein sequence ID" value="AOR51121.1"/>
    <property type="molecule type" value="Genomic_DNA"/>
</dbReference>
<evidence type="ECO:0000313" key="3">
    <source>
        <dbReference type="EMBL" id="AOR51121.1"/>
    </source>
</evidence>
<dbReference type="SUPFAM" id="SSF53756">
    <property type="entry name" value="UDP-Glycosyltransferase/glycogen phosphorylase"/>
    <property type="match status" value="1"/>
</dbReference>
<proteinExistence type="predicted"/>
<protein>
    <submittedName>
        <fullName evidence="3">Group 1 glycosyl transferase</fullName>
    </submittedName>
</protein>
<dbReference type="GO" id="GO:0016758">
    <property type="term" value="F:hexosyltransferase activity"/>
    <property type="evidence" value="ECO:0007669"/>
    <property type="project" value="TreeGrafter"/>
</dbReference>
<keyword evidence="3" id="KW-0808">Transferase</keyword>
<dbReference type="InterPro" id="IPR028098">
    <property type="entry name" value="Glyco_trans_4-like_N"/>
</dbReference>
<dbReference type="InterPro" id="IPR050194">
    <property type="entry name" value="Glycosyltransferase_grp1"/>
</dbReference>
<dbReference type="Pfam" id="PF13579">
    <property type="entry name" value="Glyco_trans_4_4"/>
    <property type="match status" value="1"/>
</dbReference>
<organism evidence="3">
    <name type="scientific">uncultured bacterium pAW1</name>
    <dbReference type="NCBI Taxonomy" id="1781155"/>
    <lineage>
        <taxon>Bacteria</taxon>
        <taxon>environmental samples</taxon>
    </lineage>
</organism>
<feature type="domain" description="Glycosyltransferase subfamily 4-like N-terminal" evidence="2">
    <location>
        <begin position="15"/>
        <end position="198"/>
    </location>
</feature>
<dbReference type="InterPro" id="IPR001296">
    <property type="entry name" value="Glyco_trans_1"/>
</dbReference>
<name>A0A1C9U4Q7_9BACT</name>
<accession>A0A1C9U4Q7</accession>
<dbReference type="CDD" id="cd03794">
    <property type="entry name" value="GT4_WbuB-like"/>
    <property type="match status" value="1"/>
</dbReference>